<dbReference type="PANTHER" id="PTHR39169">
    <property type="match status" value="1"/>
</dbReference>
<dbReference type="Proteomes" id="UP000588806">
    <property type="component" value="Unassembled WGS sequence"/>
</dbReference>
<evidence type="ECO:0000256" key="1">
    <source>
        <dbReference type="SAM" id="MobiDB-lite"/>
    </source>
</evidence>
<sequence>MSVILQVHFPFNGPFGEEMTNAMTTLAESINHEPGLIWKIWTEDADQQLAGGIYLFDTRINAEAYCEMHTARLGAMGVTGIKAVILDANTALSTINKGPTDPSYEQESAPEFKAQNLL</sequence>
<dbReference type="Pfam" id="PF08803">
    <property type="entry name" value="ydhR"/>
    <property type="match status" value="1"/>
</dbReference>
<protein>
    <submittedName>
        <fullName evidence="2">Monooxygenase</fullName>
    </submittedName>
</protein>
<organism evidence="2 3">
    <name type="scientific">Vreelandella azerica</name>
    <dbReference type="NCBI Taxonomy" id="2732867"/>
    <lineage>
        <taxon>Bacteria</taxon>
        <taxon>Pseudomonadati</taxon>
        <taxon>Pseudomonadota</taxon>
        <taxon>Gammaproteobacteria</taxon>
        <taxon>Oceanospirillales</taxon>
        <taxon>Halomonadaceae</taxon>
        <taxon>Vreelandella</taxon>
    </lineage>
</organism>
<comment type="caution">
    <text evidence="2">The sequence shown here is derived from an EMBL/GenBank/DDBJ whole genome shotgun (WGS) entry which is preliminary data.</text>
</comment>
<reference evidence="2 3" key="1">
    <citation type="submission" date="2020-05" db="EMBL/GenBank/DDBJ databases">
        <authorList>
            <person name="Ruan W."/>
            <person name="Jeon C.O."/>
            <person name="Chun B.H."/>
        </authorList>
    </citation>
    <scope>NUCLEOTIDE SEQUENCE [LARGE SCALE GENOMIC DNA]</scope>
    <source>
        <strain evidence="2 3">TBZ9</strain>
    </source>
</reference>
<proteinExistence type="predicted"/>
<dbReference type="AlphaFoldDB" id="A0A7Y3XA78"/>
<dbReference type="InterPro" id="IPR014910">
    <property type="entry name" value="YdhR"/>
</dbReference>
<evidence type="ECO:0000313" key="3">
    <source>
        <dbReference type="Proteomes" id="UP000588806"/>
    </source>
</evidence>
<dbReference type="NCBIfam" id="NF008333">
    <property type="entry name" value="PRK11118.1"/>
    <property type="match status" value="1"/>
</dbReference>
<dbReference type="Gene3D" id="3.30.70.100">
    <property type="match status" value="1"/>
</dbReference>
<dbReference type="RefSeq" id="WP_171702932.1">
    <property type="nucleotide sequence ID" value="NZ_JABFHI010000005.1"/>
</dbReference>
<feature type="region of interest" description="Disordered" evidence="1">
    <location>
        <begin position="96"/>
        <end position="118"/>
    </location>
</feature>
<dbReference type="InterPro" id="IPR011008">
    <property type="entry name" value="Dimeric_a/b-barrel"/>
</dbReference>
<dbReference type="PANTHER" id="PTHR39169:SF1">
    <property type="entry name" value="MONOOXYGENASE YDHR-RELATED"/>
    <property type="match status" value="1"/>
</dbReference>
<keyword evidence="2" id="KW-0560">Oxidoreductase</keyword>
<dbReference type="GO" id="GO:0004497">
    <property type="term" value="F:monooxygenase activity"/>
    <property type="evidence" value="ECO:0007669"/>
    <property type="project" value="UniProtKB-KW"/>
</dbReference>
<name>A0A7Y3XA78_9GAMM</name>
<gene>
    <name evidence="2" type="ORF">HLB35_13205</name>
</gene>
<keyword evidence="2" id="KW-0503">Monooxygenase</keyword>
<accession>A0A7Y3XA78</accession>
<dbReference type="EMBL" id="JABFHI010000005">
    <property type="protein sequence ID" value="NOG32472.1"/>
    <property type="molecule type" value="Genomic_DNA"/>
</dbReference>
<reference evidence="2 3" key="2">
    <citation type="submission" date="2020-06" db="EMBL/GenBank/DDBJ databases">
        <title>Halomonas songnenensis sp. nov., a moderately halophilic bacterium isolated from saline and alkaline soils.</title>
        <authorList>
            <person name="Jiang J."/>
            <person name="Pan Y."/>
        </authorList>
    </citation>
    <scope>NUCLEOTIDE SEQUENCE [LARGE SCALE GENOMIC DNA]</scope>
    <source>
        <strain evidence="2 3">TBZ9</strain>
    </source>
</reference>
<keyword evidence="3" id="KW-1185">Reference proteome</keyword>
<dbReference type="SUPFAM" id="SSF54909">
    <property type="entry name" value="Dimeric alpha+beta barrel"/>
    <property type="match status" value="1"/>
</dbReference>
<evidence type="ECO:0000313" key="2">
    <source>
        <dbReference type="EMBL" id="NOG32472.1"/>
    </source>
</evidence>